<proteinExistence type="predicted"/>
<keyword evidence="3" id="KW-0862">Zinc</keyword>
<organism evidence="6 7">
    <name type="scientific">Meloidogyne graminicola</name>
    <dbReference type="NCBI Taxonomy" id="189291"/>
    <lineage>
        <taxon>Eukaryota</taxon>
        <taxon>Metazoa</taxon>
        <taxon>Ecdysozoa</taxon>
        <taxon>Nematoda</taxon>
        <taxon>Chromadorea</taxon>
        <taxon>Rhabditida</taxon>
        <taxon>Tylenchina</taxon>
        <taxon>Tylenchomorpha</taxon>
        <taxon>Tylenchoidea</taxon>
        <taxon>Meloidogynidae</taxon>
        <taxon>Meloidogyninae</taxon>
        <taxon>Meloidogyne</taxon>
    </lineage>
</organism>
<reference evidence="6" key="1">
    <citation type="journal article" date="2020" name="Ecol. Evol.">
        <title>Genome structure and content of the rice root-knot nematode (Meloidogyne graminicola).</title>
        <authorList>
            <person name="Phan N.T."/>
            <person name="Danchin E.G.J."/>
            <person name="Klopp C."/>
            <person name="Perfus-Barbeoch L."/>
            <person name="Kozlowski D.K."/>
            <person name="Koutsovoulos G.D."/>
            <person name="Lopez-Roques C."/>
            <person name="Bouchez O."/>
            <person name="Zahm M."/>
            <person name="Besnard G."/>
            <person name="Bellafiore S."/>
        </authorList>
    </citation>
    <scope>NUCLEOTIDE SEQUENCE</scope>
    <source>
        <strain evidence="6">VN-18</strain>
    </source>
</reference>
<feature type="domain" description="BED-type" evidence="5">
    <location>
        <begin position="1"/>
        <end position="50"/>
    </location>
</feature>
<evidence type="ECO:0000256" key="2">
    <source>
        <dbReference type="ARBA" id="ARBA00022771"/>
    </source>
</evidence>
<dbReference type="InterPro" id="IPR036236">
    <property type="entry name" value="Znf_C2H2_sf"/>
</dbReference>
<evidence type="ECO:0000256" key="3">
    <source>
        <dbReference type="ARBA" id="ARBA00022833"/>
    </source>
</evidence>
<accession>A0A8S9ZF87</accession>
<dbReference type="SUPFAM" id="SSF57667">
    <property type="entry name" value="beta-beta-alpha zinc fingers"/>
    <property type="match status" value="1"/>
</dbReference>
<keyword evidence="7" id="KW-1185">Reference proteome</keyword>
<comment type="caution">
    <text evidence="6">The sequence shown here is derived from an EMBL/GenBank/DDBJ whole genome shotgun (WGS) entry which is preliminary data.</text>
</comment>
<dbReference type="SMART" id="SM00614">
    <property type="entry name" value="ZnF_BED"/>
    <property type="match status" value="1"/>
</dbReference>
<dbReference type="EMBL" id="JABEBT010000118">
    <property type="protein sequence ID" value="KAF7631115.1"/>
    <property type="molecule type" value="Genomic_DNA"/>
</dbReference>
<evidence type="ECO:0000313" key="6">
    <source>
        <dbReference type="EMBL" id="KAF7631115.1"/>
    </source>
</evidence>
<dbReference type="OrthoDB" id="5867022at2759"/>
<protein>
    <recommendedName>
        <fullName evidence="5">BED-type domain-containing protein</fullName>
    </recommendedName>
</protein>
<keyword evidence="1" id="KW-0479">Metal-binding</keyword>
<dbReference type="GO" id="GO:0008270">
    <property type="term" value="F:zinc ion binding"/>
    <property type="evidence" value="ECO:0007669"/>
    <property type="project" value="UniProtKB-KW"/>
</dbReference>
<dbReference type="Proteomes" id="UP000605970">
    <property type="component" value="Unassembled WGS sequence"/>
</dbReference>
<evidence type="ECO:0000256" key="1">
    <source>
        <dbReference type="ARBA" id="ARBA00022723"/>
    </source>
</evidence>
<dbReference type="AlphaFoldDB" id="A0A8S9ZF87"/>
<dbReference type="InterPro" id="IPR003656">
    <property type="entry name" value="Znf_BED"/>
</dbReference>
<dbReference type="Pfam" id="PF02892">
    <property type="entry name" value="zf-BED"/>
    <property type="match status" value="1"/>
</dbReference>
<sequence length="246" mass="29622">MSTVWKFFKNESINFAVCSLCSKRLRCKDSNTTGMWRHLKSIHFEEFIQLKTSKDPKEETKYFKEENDVENEVMFNTDKDIHVEKEQFRIIHSYFHNKVHQSITSPKDYLTSLFRLQISTQKENLAQSQFNYKCPDCNFKLQKMHFIPIVYLIIDHFLDCKEHLVMEHIRRIFFEESQKFKYALGTNFNHFYKLPNEAELTFYLKSPDSFNRCSLKVPEDKMDELEDDLSSLEDEEEINAIVRLFF</sequence>
<evidence type="ECO:0000256" key="4">
    <source>
        <dbReference type="PROSITE-ProRule" id="PRU00027"/>
    </source>
</evidence>
<gene>
    <name evidence="6" type="ORF">Mgra_00008647</name>
</gene>
<dbReference type="GO" id="GO:0003677">
    <property type="term" value="F:DNA binding"/>
    <property type="evidence" value="ECO:0007669"/>
    <property type="project" value="InterPro"/>
</dbReference>
<evidence type="ECO:0000313" key="7">
    <source>
        <dbReference type="Proteomes" id="UP000605970"/>
    </source>
</evidence>
<keyword evidence="2 4" id="KW-0863">Zinc-finger</keyword>
<evidence type="ECO:0000259" key="5">
    <source>
        <dbReference type="PROSITE" id="PS50808"/>
    </source>
</evidence>
<name>A0A8S9ZF87_9BILA</name>
<dbReference type="PROSITE" id="PS50808">
    <property type="entry name" value="ZF_BED"/>
    <property type="match status" value="1"/>
</dbReference>